<accession>A0A0E0HBF7</accession>
<reference evidence="2" key="2">
    <citation type="submission" date="2018-04" db="EMBL/GenBank/DDBJ databases">
        <title>OnivRS2 (Oryza nivara Reference Sequence Version 2).</title>
        <authorList>
            <person name="Zhang J."/>
            <person name="Kudrna D."/>
            <person name="Lee S."/>
            <person name="Talag J."/>
            <person name="Rajasekar S."/>
            <person name="Welchert J."/>
            <person name="Hsing Y.-I."/>
            <person name="Wing R.A."/>
        </authorList>
    </citation>
    <scope>NUCLEOTIDE SEQUENCE [LARGE SCALE GENOMIC DNA]</scope>
    <source>
        <strain evidence="2">SL10</strain>
    </source>
</reference>
<dbReference type="Proteomes" id="UP000006591">
    <property type="component" value="Chromosome 5"/>
</dbReference>
<reference evidence="2" key="1">
    <citation type="submission" date="2015-04" db="UniProtKB">
        <authorList>
            <consortium name="EnsemblPlants"/>
        </authorList>
    </citation>
    <scope>IDENTIFICATION</scope>
    <source>
        <strain evidence="2">SL10</strain>
    </source>
</reference>
<feature type="region of interest" description="Disordered" evidence="1">
    <location>
        <begin position="92"/>
        <end position="126"/>
    </location>
</feature>
<sequence>MRKEAEVKLSIFEDAKSAFDTTEMAGEAGSEVERTRMAALAAGSQFIDAKRILKALEQAGEVALSLIESLKYKATSVVGATTKSMFMGCGSVPATRGQQDDNDAGVDQKLDSGPLHTHATGPTHAVGPIDQQMRKEAEVKLSIFEDAKSAFDIAEMAGEARSEVEKTRMAALAAGSRFIYAKRILQALEQAGEVALSLIESLKHKATSVVAATTKSTFMGCGSVPAPGGQQDDNNAGEDQKLDSGHLHTRASGPTHAVGPTD</sequence>
<dbReference type="HOGENOM" id="CLU_1063124_0_0_1"/>
<evidence type="ECO:0000313" key="3">
    <source>
        <dbReference type="Proteomes" id="UP000006591"/>
    </source>
</evidence>
<name>A0A0E0HBF7_ORYNI</name>
<organism evidence="2">
    <name type="scientific">Oryza nivara</name>
    <name type="common">Indian wild rice</name>
    <name type="synonym">Oryza sativa f. spontanea</name>
    <dbReference type="NCBI Taxonomy" id="4536"/>
    <lineage>
        <taxon>Eukaryota</taxon>
        <taxon>Viridiplantae</taxon>
        <taxon>Streptophyta</taxon>
        <taxon>Embryophyta</taxon>
        <taxon>Tracheophyta</taxon>
        <taxon>Spermatophyta</taxon>
        <taxon>Magnoliopsida</taxon>
        <taxon>Liliopsida</taxon>
        <taxon>Poales</taxon>
        <taxon>Poaceae</taxon>
        <taxon>BOP clade</taxon>
        <taxon>Oryzoideae</taxon>
        <taxon>Oryzeae</taxon>
        <taxon>Oryzinae</taxon>
        <taxon>Oryza</taxon>
    </lineage>
</organism>
<dbReference type="EnsemblPlants" id="ONIVA05G09000.1">
    <property type="protein sequence ID" value="ONIVA05G09000.1"/>
    <property type="gene ID" value="ONIVA05G09000"/>
</dbReference>
<dbReference type="Gramene" id="ONIVA05G09000.1">
    <property type="protein sequence ID" value="ONIVA05G09000.1"/>
    <property type="gene ID" value="ONIVA05G09000"/>
</dbReference>
<dbReference type="AlphaFoldDB" id="A0A0E0HBF7"/>
<evidence type="ECO:0000256" key="1">
    <source>
        <dbReference type="SAM" id="MobiDB-lite"/>
    </source>
</evidence>
<proteinExistence type="predicted"/>
<protein>
    <submittedName>
        <fullName evidence="2">Uncharacterized protein</fullName>
    </submittedName>
</protein>
<feature type="region of interest" description="Disordered" evidence="1">
    <location>
        <begin position="222"/>
        <end position="262"/>
    </location>
</feature>
<evidence type="ECO:0000313" key="2">
    <source>
        <dbReference type="EnsemblPlants" id="ONIVA05G09000.1"/>
    </source>
</evidence>
<keyword evidence="3" id="KW-1185">Reference proteome</keyword>